<dbReference type="InterPro" id="IPR002645">
    <property type="entry name" value="STAS_dom"/>
</dbReference>
<reference evidence="4" key="1">
    <citation type="submission" date="2010-05" db="EMBL/GenBank/DDBJ databases">
        <title>The draft genome of Desulfonatronospira thiodismutans ASO3-1.</title>
        <authorList>
            <consortium name="US DOE Joint Genome Institute (JGI-PGF)"/>
            <person name="Lucas S."/>
            <person name="Copeland A."/>
            <person name="Lapidus A."/>
            <person name="Cheng J.-F."/>
            <person name="Bruce D."/>
            <person name="Goodwin L."/>
            <person name="Pitluck S."/>
            <person name="Chertkov O."/>
            <person name="Brettin T."/>
            <person name="Detter J.C."/>
            <person name="Han C."/>
            <person name="Land M.L."/>
            <person name="Hauser L."/>
            <person name="Kyrpides N."/>
            <person name="Mikhailova N."/>
            <person name="Muyzer G."/>
            <person name="Woyke T."/>
        </authorList>
    </citation>
    <scope>NUCLEOTIDE SEQUENCE [LARGE SCALE GENOMIC DNA]</scope>
    <source>
        <strain evidence="4">ASO3-1</strain>
    </source>
</reference>
<evidence type="ECO:0000259" key="3">
    <source>
        <dbReference type="PROSITE" id="PS50801"/>
    </source>
</evidence>
<evidence type="ECO:0000313" key="5">
    <source>
        <dbReference type="Proteomes" id="UP000005496"/>
    </source>
</evidence>
<dbReference type="SUPFAM" id="SSF52091">
    <property type="entry name" value="SpoIIaa-like"/>
    <property type="match status" value="1"/>
</dbReference>
<organism evidence="4 5">
    <name type="scientific">Desulfonatronospira thiodismutans ASO3-1</name>
    <dbReference type="NCBI Taxonomy" id="555779"/>
    <lineage>
        <taxon>Bacteria</taxon>
        <taxon>Pseudomonadati</taxon>
        <taxon>Thermodesulfobacteriota</taxon>
        <taxon>Desulfovibrionia</taxon>
        <taxon>Desulfovibrionales</taxon>
        <taxon>Desulfonatronovibrionaceae</taxon>
        <taxon>Desulfonatronospira</taxon>
    </lineage>
</organism>
<protein>
    <recommendedName>
        <fullName evidence="2">Anti-sigma factor antagonist</fullName>
    </recommendedName>
</protein>
<sequence length="116" mass="13311">MERVHIEDKGNMLIVDISREMTMEIVDDLKKEFEDLFSRPWQVMALDLSGVAFMDSAGIGFVTALNNRSLQEGRKFCLLNPSEQVIKTLKLVNLWDLFATYPSLEEISRSLNLEQS</sequence>
<dbReference type="PROSITE" id="PS50801">
    <property type="entry name" value="STAS"/>
    <property type="match status" value="1"/>
</dbReference>
<accession>D6SRH5</accession>
<feature type="domain" description="STAS" evidence="3">
    <location>
        <begin position="2"/>
        <end position="114"/>
    </location>
</feature>
<dbReference type="Gene3D" id="3.30.750.24">
    <property type="entry name" value="STAS domain"/>
    <property type="match status" value="1"/>
</dbReference>
<gene>
    <name evidence="4" type="ORF">Dthio_PD0617</name>
</gene>
<dbReference type="PANTHER" id="PTHR33495">
    <property type="entry name" value="ANTI-SIGMA FACTOR ANTAGONIST TM_1081-RELATED-RELATED"/>
    <property type="match status" value="1"/>
</dbReference>
<dbReference type="Proteomes" id="UP000005496">
    <property type="component" value="Unassembled WGS sequence"/>
</dbReference>
<comment type="caution">
    <text evidence="4">The sequence shown here is derived from an EMBL/GenBank/DDBJ whole genome shotgun (WGS) entry which is preliminary data.</text>
</comment>
<evidence type="ECO:0000313" key="4">
    <source>
        <dbReference type="EMBL" id="EFI33291.1"/>
    </source>
</evidence>
<keyword evidence="5" id="KW-1185">Reference proteome</keyword>
<dbReference type="AlphaFoldDB" id="D6SRH5"/>
<dbReference type="InterPro" id="IPR003658">
    <property type="entry name" value="Anti-sigma_ant"/>
</dbReference>
<dbReference type="eggNOG" id="COG1366">
    <property type="taxonomic scope" value="Bacteria"/>
</dbReference>
<name>D6SRH5_9BACT</name>
<dbReference type="EMBL" id="ACJN02000003">
    <property type="protein sequence ID" value="EFI33291.1"/>
    <property type="molecule type" value="Genomic_DNA"/>
</dbReference>
<proteinExistence type="inferred from homology"/>
<dbReference type="RefSeq" id="WP_008870649.1">
    <property type="nucleotide sequence ID" value="NZ_ACJN02000003.1"/>
</dbReference>
<dbReference type="OrthoDB" id="5471473at2"/>
<dbReference type="InterPro" id="IPR036513">
    <property type="entry name" value="STAS_dom_sf"/>
</dbReference>
<dbReference type="GO" id="GO:0043856">
    <property type="term" value="F:anti-sigma factor antagonist activity"/>
    <property type="evidence" value="ECO:0007669"/>
    <property type="project" value="InterPro"/>
</dbReference>
<evidence type="ECO:0000256" key="2">
    <source>
        <dbReference type="RuleBase" id="RU003749"/>
    </source>
</evidence>
<comment type="similarity">
    <text evidence="1 2">Belongs to the anti-sigma-factor antagonist family.</text>
</comment>
<dbReference type="CDD" id="cd07043">
    <property type="entry name" value="STAS_anti-anti-sigma_factors"/>
    <property type="match status" value="1"/>
</dbReference>
<dbReference type="NCBIfam" id="TIGR00377">
    <property type="entry name" value="ant_ant_sig"/>
    <property type="match status" value="1"/>
</dbReference>
<dbReference type="Pfam" id="PF01740">
    <property type="entry name" value="STAS"/>
    <property type="match status" value="1"/>
</dbReference>
<evidence type="ECO:0000256" key="1">
    <source>
        <dbReference type="ARBA" id="ARBA00009013"/>
    </source>
</evidence>